<evidence type="ECO:0008006" key="3">
    <source>
        <dbReference type="Google" id="ProtNLM"/>
    </source>
</evidence>
<dbReference type="RefSeq" id="WP_285343963.1">
    <property type="nucleotide sequence ID" value="NZ_JASITI010000028.1"/>
</dbReference>
<comment type="caution">
    <text evidence="1">The sequence shown here is derived from an EMBL/GenBank/DDBJ whole genome shotgun (WGS) entry which is preliminary data.</text>
</comment>
<dbReference type="SUPFAM" id="SSF50965">
    <property type="entry name" value="Galactose oxidase, central domain"/>
    <property type="match status" value="1"/>
</dbReference>
<name>A0ABT7GXA1_9ACTN</name>
<gene>
    <name evidence="1" type="ORF">QEZ40_003201</name>
</gene>
<dbReference type="Proteomes" id="UP001223390">
    <property type="component" value="Unassembled WGS sequence"/>
</dbReference>
<organism evidence="1 2">
    <name type="scientific">Streptomyces katrae</name>
    <dbReference type="NCBI Taxonomy" id="68223"/>
    <lineage>
        <taxon>Bacteria</taxon>
        <taxon>Bacillati</taxon>
        <taxon>Actinomycetota</taxon>
        <taxon>Actinomycetes</taxon>
        <taxon>Kitasatosporales</taxon>
        <taxon>Streptomycetaceae</taxon>
        <taxon>Streptomyces</taxon>
    </lineage>
</organism>
<dbReference type="InterPro" id="IPR037293">
    <property type="entry name" value="Gal_Oxidase_central_sf"/>
</dbReference>
<dbReference type="SMART" id="SM00612">
    <property type="entry name" value="Kelch"/>
    <property type="match status" value="3"/>
</dbReference>
<dbReference type="PANTHER" id="PTHR46375">
    <property type="entry name" value="KELCH REPEAT AND BTB DOMAIN-CONTAINING PROTEIN 13-RELATED"/>
    <property type="match status" value="1"/>
</dbReference>
<dbReference type="Gene3D" id="2.120.10.80">
    <property type="entry name" value="Kelch-type beta propeller"/>
    <property type="match status" value="1"/>
</dbReference>
<reference evidence="1 2" key="1">
    <citation type="submission" date="2023-05" db="EMBL/GenBank/DDBJ databases">
        <title>Sequencing and Assembly of Streptomyces sp. NP73.</title>
        <authorList>
            <person name="Konwar A.N."/>
            <person name="Saikia K."/>
            <person name="Thakur D."/>
        </authorList>
    </citation>
    <scope>NUCLEOTIDE SEQUENCE [LARGE SCALE GENOMIC DNA]</scope>
    <source>
        <strain evidence="1 2">NP73</strain>
    </source>
</reference>
<evidence type="ECO:0000313" key="1">
    <source>
        <dbReference type="EMBL" id="MDK9498250.1"/>
    </source>
</evidence>
<proteinExistence type="predicted"/>
<sequence length="241" mass="24691">MDTVEAYSPATNRWVSLPPLARARAWMAGATAPCPAGVTGLTGTCVYALGGADALNLSASVNTVEAYSPATNRWVTLRSLPTDHGAPAGAAGPCPHAVLSQQQTCVYVAGGSPGPAELDENHRKVAAYYPGANVWATLPSLPTIRQGLAGAAAPCPARPAETCFYAVGGEDGVALDTVESYNSVDNVWSTLPPLPTARLNLAAATAPCPANLNRTCVYAIGGKQAFGGDPVPTVEAFDVER</sequence>
<dbReference type="InterPro" id="IPR006652">
    <property type="entry name" value="Kelch_1"/>
</dbReference>
<dbReference type="Pfam" id="PF01344">
    <property type="entry name" value="Kelch_1"/>
    <property type="match status" value="2"/>
</dbReference>
<dbReference type="Gene3D" id="2.130.10.80">
    <property type="entry name" value="Galactose oxidase/kelch, beta-propeller"/>
    <property type="match status" value="1"/>
</dbReference>
<dbReference type="InterPro" id="IPR015915">
    <property type="entry name" value="Kelch-typ_b-propeller"/>
</dbReference>
<dbReference type="EMBL" id="JASITI010000028">
    <property type="protein sequence ID" value="MDK9498250.1"/>
    <property type="molecule type" value="Genomic_DNA"/>
</dbReference>
<protein>
    <recommendedName>
        <fullName evidence="3">Galactose oxidase</fullName>
    </recommendedName>
</protein>
<dbReference type="PANTHER" id="PTHR46375:SF3">
    <property type="entry name" value="KELCH REPEAT AND BTB DOMAIN-CONTAINING PROTEIN 13"/>
    <property type="match status" value="1"/>
</dbReference>
<dbReference type="InterPro" id="IPR011043">
    <property type="entry name" value="Gal_Oxase/kelch_b-propeller"/>
</dbReference>
<keyword evidence="2" id="KW-1185">Reference proteome</keyword>
<dbReference type="InterPro" id="IPR052392">
    <property type="entry name" value="Kelch-BTB_domain-containing"/>
</dbReference>
<accession>A0ABT7GXA1</accession>
<evidence type="ECO:0000313" key="2">
    <source>
        <dbReference type="Proteomes" id="UP001223390"/>
    </source>
</evidence>